<sequence length="112" mass="12930">MSNSSKGQKMSKMQLYNIILWIVGLAATFLFTLWVDLPIVLFAIAIVAVISRQWFLGMAMSIIRGTGVFGLAEGGIEMLWITLFLLFLFMFGIYRFFFDTDKFLKKRKLRKS</sequence>
<name>A0A1G6LMQ1_9BACT</name>
<organism evidence="2 4">
    <name type="scientific">Geotoga petraea</name>
    <dbReference type="NCBI Taxonomy" id="28234"/>
    <lineage>
        <taxon>Bacteria</taxon>
        <taxon>Thermotogati</taxon>
        <taxon>Thermotogota</taxon>
        <taxon>Thermotogae</taxon>
        <taxon>Petrotogales</taxon>
        <taxon>Petrotogaceae</taxon>
        <taxon>Geotoga</taxon>
    </lineage>
</organism>
<gene>
    <name evidence="3" type="ORF">E4650_07605</name>
    <name evidence="2" type="ORF">SAMN04488588_1084</name>
</gene>
<evidence type="ECO:0000256" key="1">
    <source>
        <dbReference type="SAM" id="Phobius"/>
    </source>
</evidence>
<dbReference type="RefSeq" id="WP_091403447.1">
    <property type="nucleotide sequence ID" value="NZ_FMYV01000004.1"/>
</dbReference>
<keyword evidence="1" id="KW-0472">Membrane</keyword>
<feature type="transmembrane region" description="Helical" evidence="1">
    <location>
        <begin position="18"/>
        <end position="47"/>
    </location>
</feature>
<reference evidence="3 5" key="2">
    <citation type="submission" date="2019-04" db="EMBL/GenBank/DDBJ databases">
        <title>Draft genome sequence data and analysis of a Fermenting Bacterium, Geotoga petraea strain HO-Geo1, isolated from heavy-oil petroleum reservoir in Russia.</title>
        <authorList>
            <person name="Grouzdev D.S."/>
            <person name="Semenova E.M."/>
            <person name="Sokolova D.S."/>
            <person name="Tourova T.P."/>
            <person name="Poltaraus A.B."/>
            <person name="Nazina T.N."/>
        </authorList>
    </citation>
    <scope>NUCLEOTIDE SEQUENCE [LARGE SCALE GENOMIC DNA]</scope>
    <source>
        <strain evidence="3 5">HO-Geo1</strain>
    </source>
</reference>
<accession>A0A1G6LMQ1</accession>
<dbReference type="OrthoDB" id="49624at2"/>
<dbReference type="EMBL" id="FMYV01000004">
    <property type="protein sequence ID" value="SDC44469.1"/>
    <property type="molecule type" value="Genomic_DNA"/>
</dbReference>
<proteinExistence type="predicted"/>
<dbReference type="AlphaFoldDB" id="A0A1G6LMQ1"/>
<keyword evidence="4" id="KW-1185">Reference proteome</keyword>
<keyword evidence="1" id="KW-1133">Transmembrane helix</keyword>
<evidence type="ECO:0000313" key="5">
    <source>
        <dbReference type="Proteomes" id="UP000297288"/>
    </source>
</evidence>
<keyword evidence="1" id="KW-0812">Transmembrane</keyword>
<evidence type="ECO:0000313" key="2">
    <source>
        <dbReference type="EMBL" id="SDC44469.1"/>
    </source>
</evidence>
<dbReference type="Proteomes" id="UP000297288">
    <property type="component" value="Unassembled WGS sequence"/>
</dbReference>
<evidence type="ECO:0000313" key="4">
    <source>
        <dbReference type="Proteomes" id="UP000199322"/>
    </source>
</evidence>
<feature type="transmembrane region" description="Helical" evidence="1">
    <location>
        <begin position="78"/>
        <end position="98"/>
    </location>
</feature>
<protein>
    <submittedName>
        <fullName evidence="2">Uncharacterized protein</fullName>
    </submittedName>
</protein>
<reference evidence="2 4" key="1">
    <citation type="submission" date="2016-10" db="EMBL/GenBank/DDBJ databases">
        <authorList>
            <person name="de Groot N.N."/>
        </authorList>
    </citation>
    <scope>NUCLEOTIDE SEQUENCE [LARGE SCALE GENOMIC DNA]</scope>
    <source>
        <strain evidence="2 4">WG14</strain>
    </source>
</reference>
<dbReference type="Proteomes" id="UP000199322">
    <property type="component" value="Unassembled WGS sequence"/>
</dbReference>
<evidence type="ECO:0000313" key="3">
    <source>
        <dbReference type="EMBL" id="TGG87599.1"/>
    </source>
</evidence>
<dbReference type="EMBL" id="SRME01000004">
    <property type="protein sequence ID" value="TGG87599.1"/>
    <property type="molecule type" value="Genomic_DNA"/>
</dbReference>